<dbReference type="Proteomes" id="UP000663855">
    <property type="component" value="Unassembled WGS sequence"/>
</dbReference>
<keyword evidence="4 13" id="KW-0812">Transmembrane</keyword>
<feature type="region of interest" description="Disordered" evidence="12">
    <location>
        <begin position="215"/>
        <end position="268"/>
    </location>
</feature>
<dbReference type="Proteomes" id="UP000663824">
    <property type="component" value="Unassembled WGS sequence"/>
</dbReference>
<keyword evidence="6" id="KW-0256">Endoplasmic reticulum</keyword>
<keyword evidence="8 13" id="KW-1133">Transmembrane helix</keyword>
<evidence type="ECO:0000256" key="14">
    <source>
        <dbReference type="SAM" id="SignalP"/>
    </source>
</evidence>
<evidence type="ECO:0000256" key="13">
    <source>
        <dbReference type="SAM" id="Phobius"/>
    </source>
</evidence>
<feature type="domain" description="Thioredoxin" evidence="15">
    <location>
        <begin position="6"/>
        <end position="121"/>
    </location>
</feature>
<dbReference type="EMBL" id="CAJNOV010010788">
    <property type="protein sequence ID" value="CAF1420396.1"/>
    <property type="molecule type" value="Genomic_DNA"/>
</dbReference>
<evidence type="ECO:0000256" key="5">
    <source>
        <dbReference type="ARBA" id="ARBA00022729"/>
    </source>
</evidence>
<evidence type="ECO:0000313" key="16">
    <source>
        <dbReference type="EMBL" id="CAF1420396.1"/>
    </source>
</evidence>
<comment type="subcellular location">
    <subcellularLocation>
        <location evidence="1">Endoplasmic reticulum membrane</location>
        <topology evidence="1">Single-pass type I membrane protein</topology>
    </subcellularLocation>
</comment>
<feature type="transmembrane region" description="Helical" evidence="13">
    <location>
        <begin position="167"/>
        <end position="191"/>
    </location>
</feature>
<evidence type="ECO:0000256" key="7">
    <source>
        <dbReference type="ARBA" id="ARBA00022982"/>
    </source>
</evidence>
<dbReference type="Gene3D" id="3.40.30.10">
    <property type="entry name" value="Glutaredoxin"/>
    <property type="match status" value="1"/>
</dbReference>
<evidence type="ECO:0000256" key="12">
    <source>
        <dbReference type="SAM" id="MobiDB-lite"/>
    </source>
</evidence>
<evidence type="ECO:0000313" key="19">
    <source>
        <dbReference type="Proteomes" id="UP000663834"/>
    </source>
</evidence>
<evidence type="ECO:0000256" key="2">
    <source>
        <dbReference type="ARBA" id="ARBA00022448"/>
    </source>
</evidence>
<evidence type="ECO:0000256" key="3">
    <source>
        <dbReference type="ARBA" id="ARBA00022553"/>
    </source>
</evidence>
<evidence type="ECO:0000256" key="9">
    <source>
        <dbReference type="ARBA" id="ARBA00023136"/>
    </source>
</evidence>
<evidence type="ECO:0000256" key="6">
    <source>
        <dbReference type="ARBA" id="ARBA00022824"/>
    </source>
</evidence>
<dbReference type="PROSITE" id="PS00194">
    <property type="entry name" value="THIOREDOXIN_1"/>
    <property type="match status" value="1"/>
</dbReference>
<dbReference type="EMBL" id="CAJNOW010012896">
    <property type="protein sequence ID" value="CAF1615551.1"/>
    <property type="molecule type" value="Genomic_DNA"/>
</dbReference>
<reference evidence="17" key="1">
    <citation type="submission" date="2021-02" db="EMBL/GenBank/DDBJ databases">
        <authorList>
            <person name="Nowell W R."/>
        </authorList>
    </citation>
    <scope>NUCLEOTIDE SEQUENCE</scope>
</reference>
<evidence type="ECO:0000256" key="11">
    <source>
        <dbReference type="ARBA" id="ARBA00023284"/>
    </source>
</evidence>
<dbReference type="PROSITE" id="PS51352">
    <property type="entry name" value="THIOREDOXIN_2"/>
    <property type="match status" value="1"/>
</dbReference>
<evidence type="ECO:0000259" key="15">
    <source>
        <dbReference type="PROSITE" id="PS51352"/>
    </source>
</evidence>
<keyword evidence="3" id="KW-0597">Phosphoprotein</keyword>
<evidence type="ECO:0000313" key="18">
    <source>
        <dbReference type="EMBL" id="CAF2036370.1"/>
    </source>
</evidence>
<evidence type="ECO:0000256" key="1">
    <source>
        <dbReference type="ARBA" id="ARBA00004115"/>
    </source>
</evidence>
<dbReference type="OrthoDB" id="7869097at2759"/>
<keyword evidence="5 14" id="KW-0732">Signal</keyword>
<dbReference type="EMBL" id="CAJNRE010004556">
    <property type="protein sequence ID" value="CAF2036370.1"/>
    <property type="molecule type" value="Genomic_DNA"/>
</dbReference>
<keyword evidence="11" id="KW-0676">Redox-active center</keyword>
<dbReference type="InterPro" id="IPR013766">
    <property type="entry name" value="Thioredoxin_domain"/>
</dbReference>
<keyword evidence="2" id="KW-0813">Transport</keyword>
<feature type="signal peptide" evidence="14">
    <location>
        <begin position="1"/>
        <end position="18"/>
    </location>
</feature>
<name>A0A816BW22_9BILA</name>
<comment type="caution">
    <text evidence="17">The sequence shown here is derived from an EMBL/GenBank/DDBJ whole genome shotgun (WGS) entry which is preliminary data.</text>
</comment>
<proteinExistence type="predicted"/>
<evidence type="ECO:0000256" key="4">
    <source>
        <dbReference type="ARBA" id="ARBA00022692"/>
    </source>
</evidence>
<dbReference type="GO" id="GO:0015036">
    <property type="term" value="F:disulfide oxidoreductase activity"/>
    <property type="evidence" value="ECO:0007669"/>
    <property type="project" value="TreeGrafter"/>
</dbReference>
<keyword evidence="10" id="KW-1015">Disulfide bond</keyword>
<feature type="chain" id="PRO_5035609648" description="Thioredoxin domain-containing protein" evidence="14">
    <location>
        <begin position="19"/>
        <end position="268"/>
    </location>
</feature>
<keyword evidence="7" id="KW-0249">Electron transport</keyword>
<organism evidence="17 19">
    <name type="scientific">Rotaria magnacalcarata</name>
    <dbReference type="NCBI Taxonomy" id="392030"/>
    <lineage>
        <taxon>Eukaryota</taxon>
        <taxon>Metazoa</taxon>
        <taxon>Spiralia</taxon>
        <taxon>Gnathifera</taxon>
        <taxon>Rotifera</taxon>
        <taxon>Eurotatoria</taxon>
        <taxon>Bdelloidea</taxon>
        <taxon>Philodinida</taxon>
        <taxon>Philodinidae</taxon>
        <taxon>Rotaria</taxon>
    </lineage>
</organism>
<dbReference type="PANTHER" id="PTHR46107:SF3">
    <property type="entry name" value="THIOREDOXIN DOMAIN-CONTAINING PROTEIN"/>
    <property type="match status" value="1"/>
</dbReference>
<dbReference type="InterPro" id="IPR017937">
    <property type="entry name" value="Thioredoxin_CS"/>
</dbReference>
<accession>A0A816BW22</accession>
<sequence>MLDKTLLLLLFLPCLISTQPVDLTDKTWREMLTGQWMVEFYAPWCPACQQFKQIWSDFSNAMSSRNVKVGAVDVDKYQSLSGRFRISSLPTILHVRDGVFHHYDGERSLRGLKNYIDKEEWLKSGPMSSSFAPDSLAMSLITYVFDLSLLIKNAYSILLDQYGWPAWLIYTVFGIGVISLGIVIGFISLMITDYSIAAWYKIYYTLFRKTKKDKSDEEHLENTEQNPIDEDKSDTTEEELNTPDDVEGAIDEDIDQPTTIDQTVRQRR</sequence>
<dbReference type="PANTHER" id="PTHR46107">
    <property type="entry name" value="DUMPY: SHORTER THAN WILD-TYPE"/>
    <property type="match status" value="1"/>
</dbReference>
<feature type="compositionally biased region" description="Acidic residues" evidence="12">
    <location>
        <begin position="236"/>
        <end position="255"/>
    </location>
</feature>
<evidence type="ECO:0000313" key="17">
    <source>
        <dbReference type="EMBL" id="CAF1615551.1"/>
    </source>
</evidence>
<keyword evidence="9 13" id="KW-0472">Membrane</keyword>
<protein>
    <recommendedName>
        <fullName evidence="15">Thioredoxin domain-containing protein</fullName>
    </recommendedName>
</protein>
<evidence type="ECO:0000256" key="10">
    <source>
        <dbReference type="ARBA" id="ARBA00023157"/>
    </source>
</evidence>
<dbReference type="AlphaFoldDB" id="A0A816BW22"/>
<dbReference type="SUPFAM" id="SSF52833">
    <property type="entry name" value="Thioredoxin-like"/>
    <property type="match status" value="1"/>
</dbReference>
<dbReference type="InterPro" id="IPR052454">
    <property type="entry name" value="TMX_domain-containing"/>
</dbReference>
<dbReference type="Proteomes" id="UP000663834">
    <property type="component" value="Unassembled WGS sequence"/>
</dbReference>
<gene>
    <name evidence="16" type="ORF">CJN711_LOCUS22959</name>
    <name evidence="17" type="ORF">KQP761_LOCUS23955</name>
    <name evidence="18" type="ORF">MBJ925_LOCUS10764</name>
</gene>
<feature type="compositionally biased region" description="Polar residues" evidence="12">
    <location>
        <begin position="256"/>
        <end position="268"/>
    </location>
</feature>
<dbReference type="InterPro" id="IPR036249">
    <property type="entry name" value="Thioredoxin-like_sf"/>
</dbReference>
<evidence type="ECO:0000256" key="8">
    <source>
        <dbReference type="ARBA" id="ARBA00022989"/>
    </source>
</evidence>
<dbReference type="Pfam" id="PF00085">
    <property type="entry name" value="Thioredoxin"/>
    <property type="match status" value="1"/>
</dbReference>
<dbReference type="GO" id="GO:0005789">
    <property type="term" value="C:endoplasmic reticulum membrane"/>
    <property type="evidence" value="ECO:0007669"/>
    <property type="project" value="UniProtKB-SubCell"/>
</dbReference>